<dbReference type="PANTHER" id="PTHR38248">
    <property type="entry name" value="FUNK1 6"/>
    <property type="match status" value="1"/>
</dbReference>
<evidence type="ECO:0000313" key="3">
    <source>
        <dbReference type="EMBL" id="KZT71152.1"/>
    </source>
</evidence>
<dbReference type="Gene3D" id="1.10.510.10">
    <property type="entry name" value="Transferase(Phosphotransferase) domain 1"/>
    <property type="match status" value="1"/>
</dbReference>
<feature type="region of interest" description="Disordered" evidence="1">
    <location>
        <begin position="715"/>
        <end position="770"/>
    </location>
</feature>
<evidence type="ECO:0000256" key="1">
    <source>
        <dbReference type="SAM" id="MobiDB-lite"/>
    </source>
</evidence>
<name>A0A165RTW8_9APHY</name>
<dbReference type="OrthoDB" id="2797568at2759"/>
<protein>
    <recommendedName>
        <fullName evidence="2">Fungal-type protein kinase domain-containing protein</fullName>
    </recommendedName>
</protein>
<dbReference type="PANTHER" id="PTHR38248:SF2">
    <property type="entry name" value="FUNK1 11"/>
    <property type="match status" value="1"/>
</dbReference>
<dbReference type="Pfam" id="PF17667">
    <property type="entry name" value="Pkinase_fungal"/>
    <property type="match status" value="1"/>
</dbReference>
<feature type="compositionally biased region" description="Basic residues" evidence="1">
    <location>
        <begin position="102"/>
        <end position="113"/>
    </location>
</feature>
<organism evidence="3 4">
    <name type="scientific">Daedalea quercina L-15889</name>
    <dbReference type="NCBI Taxonomy" id="1314783"/>
    <lineage>
        <taxon>Eukaryota</taxon>
        <taxon>Fungi</taxon>
        <taxon>Dikarya</taxon>
        <taxon>Basidiomycota</taxon>
        <taxon>Agaricomycotina</taxon>
        <taxon>Agaricomycetes</taxon>
        <taxon>Polyporales</taxon>
        <taxon>Fomitopsis</taxon>
    </lineage>
</organism>
<feature type="domain" description="Fungal-type protein kinase" evidence="2">
    <location>
        <begin position="191"/>
        <end position="597"/>
    </location>
</feature>
<evidence type="ECO:0000259" key="2">
    <source>
        <dbReference type="Pfam" id="PF17667"/>
    </source>
</evidence>
<dbReference type="InterPro" id="IPR011009">
    <property type="entry name" value="Kinase-like_dom_sf"/>
</dbReference>
<dbReference type="InterPro" id="IPR040976">
    <property type="entry name" value="Pkinase_fungal"/>
</dbReference>
<reference evidence="3 4" key="1">
    <citation type="journal article" date="2016" name="Mol. Biol. Evol.">
        <title>Comparative Genomics of Early-Diverging Mushroom-Forming Fungi Provides Insights into the Origins of Lignocellulose Decay Capabilities.</title>
        <authorList>
            <person name="Nagy L.G."/>
            <person name="Riley R."/>
            <person name="Tritt A."/>
            <person name="Adam C."/>
            <person name="Daum C."/>
            <person name="Floudas D."/>
            <person name="Sun H."/>
            <person name="Yadav J.S."/>
            <person name="Pangilinan J."/>
            <person name="Larsson K.H."/>
            <person name="Matsuura K."/>
            <person name="Barry K."/>
            <person name="Labutti K."/>
            <person name="Kuo R."/>
            <person name="Ohm R.A."/>
            <person name="Bhattacharya S.S."/>
            <person name="Shirouzu T."/>
            <person name="Yoshinaga Y."/>
            <person name="Martin F.M."/>
            <person name="Grigoriev I.V."/>
            <person name="Hibbett D.S."/>
        </authorList>
    </citation>
    <scope>NUCLEOTIDE SEQUENCE [LARGE SCALE GENOMIC DNA]</scope>
    <source>
        <strain evidence="3 4">L-15889</strain>
    </source>
</reference>
<sequence length="770" mass="87356">MLDSPPWMSDFISPCSCGRYRAIYNSSLTMTNTEHSTPQQRSLRGREVTQRPECAARHFATAADYRRESKHKFTEFQGTVDEFLDTFAPSPEKSRPPSSAHSKGRKRTPKTPFHKLNNGKIAKDERLMYQPLVEAFTILCKEMDEDRRPTFYEGHDKHFLFPYTSERHSHTYMSPDIVALPPGTMLGPDGKPDRWEEVCFVIEVKGSSHDDPIDSHSEQAEIDNVKIMRDGGSMMLAHGLLCAFVIVIYGKEARIFRIDHAGAVCSQRFNYIKQSEVMREFVWRFFRPNLDALWIGADDTCRPANRADLDWARGVCTGSGGAWNAEAEEVMNRWVKVPLFKTAGDISDEREYLTLRPIYIDPNTFCRATCVRQAVLKDDPSGTRYVVKDAWRQRARKHAEKDFYAAIEKYAKDKDEPYFGIAKMVAGVDLGRRNHDAHRAKSQSANAEPKTPDPKHYYDRYHMRIVLDTVGIPLDEFPSTKIFTKAIRDAIRGHRLAFRAGVLHRDVSKGNILILLGDTLFKGFICDFDYSSFVDSSSFGGIRPDGYTDQDAVEHDLKERTGTFRYFAVELLKRRDKIIHGVHHDLESFYWVIVWIVLRHTDHDHGDGPDASHVLFGAPDEATARSKKESWLVSAQSRITIRGNIPLTNLLNRLRSLVASCVLDITLEANAGDRAGDTDGSQAGAQKEKLRLTYEAFLEILDAALDDGRWPENDKARKFVCPPNPEKSKNAQAGTKRTRNEDGGPSNKKQKISEEDVPAPSRIDSDESTD</sequence>
<feature type="region of interest" description="Disordered" evidence="1">
    <location>
        <begin position="86"/>
        <end position="116"/>
    </location>
</feature>
<dbReference type="Proteomes" id="UP000076727">
    <property type="component" value="Unassembled WGS sequence"/>
</dbReference>
<accession>A0A165RTW8</accession>
<proteinExistence type="predicted"/>
<evidence type="ECO:0000313" key="4">
    <source>
        <dbReference type="Proteomes" id="UP000076727"/>
    </source>
</evidence>
<dbReference type="EMBL" id="KV429047">
    <property type="protein sequence ID" value="KZT71152.1"/>
    <property type="molecule type" value="Genomic_DNA"/>
</dbReference>
<keyword evidence="4" id="KW-1185">Reference proteome</keyword>
<dbReference type="AlphaFoldDB" id="A0A165RTW8"/>
<gene>
    <name evidence="3" type="ORF">DAEQUDRAFT_755950</name>
</gene>
<dbReference type="SUPFAM" id="SSF56112">
    <property type="entry name" value="Protein kinase-like (PK-like)"/>
    <property type="match status" value="1"/>
</dbReference>